<dbReference type="AlphaFoldDB" id="A0A242W7W2"/>
<evidence type="ECO:0008006" key="3">
    <source>
        <dbReference type="Google" id="ProtNLM"/>
    </source>
</evidence>
<evidence type="ECO:0000313" key="2">
    <source>
        <dbReference type="Proteomes" id="UP000195152"/>
    </source>
</evidence>
<sequence>MQLKINNTPLFTPQILDVLEENVSAFGKEYFTADAILKIREQLLAGILIPRCSENAICYEVILDDATHVGDIILTPTQSNEIELDIIIFLPNSGYGSTALTKFVNHYRENYRENLSAMILNDNPISNKVEQMFIKAGFIKKEIFDNGVYLQLER</sequence>
<dbReference type="Proteomes" id="UP000195152">
    <property type="component" value="Unassembled WGS sequence"/>
</dbReference>
<dbReference type="InterPro" id="IPR016181">
    <property type="entry name" value="Acyl_CoA_acyltransferase"/>
</dbReference>
<dbReference type="EMBL" id="NFCF01000075">
    <property type="protein sequence ID" value="OTW47531.1"/>
    <property type="molecule type" value="Genomic_DNA"/>
</dbReference>
<comment type="caution">
    <text evidence="1">The sequence shown here is derived from an EMBL/GenBank/DDBJ whole genome shotgun (WGS) entry which is preliminary data.</text>
</comment>
<dbReference type="RefSeq" id="WP_001176153.1">
    <property type="nucleotide sequence ID" value="NZ_NFCF01000075.1"/>
</dbReference>
<organism evidence="1 2">
    <name type="scientific">Bacillus thuringiensis serovar mexicanensis</name>
    <dbReference type="NCBI Taxonomy" id="180868"/>
    <lineage>
        <taxon>Bacteria</taxon>
        <taxon>Bacillati</taxon>
        <taxon>Bacillota</taxon>
        <taxon>Bacilli</taxon>
        <taxon>Bacillales</taxon>
        <taxon>Bacillaceae</taxon>
        <taxon>Bacillus</taxon>
        <taxon>Bacillus cereus group</taxon>
    </lineage>
</organism>
<gene>
    <name evidence="1" type="ORF">BK699_16985</name>
</gene>
<proteinExistence type="predicted"/>
<reference evidence="1 2" key="1">
    <citation type="submission" date="2016-10" db="EMBL/GenBank/DDBJ databases">
        <title>Comparative genomics of Bacillus thuringiensis reveals a path to pathogens against multiple invertebrate hosts.</title>
        <authorList>
            <person name="Zheng J."/>
            <person name="Gao Q."/>
            <person name="Liu H."/>
            <person name="Peng D."/>
            <person name="Ruan L."/>
            <person name="Sun M."/>
        </authorList>
    </citation>
    <scope>NUCLEOTIDE SEQUENCE [LARGE SCALE GENOMIC DNA]</scope>
    <source>
        <strain evidence="1">BGSC 4AC1</strain>
    </source>
</reference>
<dbReference type="Gene3D" id="3.40.630.30">
    <property type="match status" value="1"/>
</dbReference>
<name>A0A242W7W2_BACTU</name>
<protein>
    <recommendedName>
        <fullName evidence="3">N-acetyltransferase</fullName>
    </recommendedName>
</protein>
<evidence type="ECO:0000313" key="1">
    <source>
        <dbReference type="EMBL" id="OTW47531.1"/>
    </source>
</evidence>
<dbReference type="SUPFAM" id="SSF55729">
    <property type="entry name" value="Acyl-CoA N-acyltransferases (Nat)"/>
    <property type="match status" value="1"/>
</dbReference>
<accession>A0A242W7W2</accession>